<proteinExistence type="predicted"/>
<evidence type="ECO:0000313" key="1">
    <source>
        <dbReference type="EMBL" id="CAF4411316.1"/>
    </source>
</evidence>
<feature type="non-terminal residue" evidence="1">
    <location>
        <position position="95"/>
    </location>
</feature>
<organism evidence="1 2">
    <name type="scientific">Adineta steineri</name>
    <dbReference type="NCBI Taxonomy" id="433720"/>
    <lineage>
        <taxon>Eukaryota</taxon>
        <taxon>Metazoa</taxon>
        <taxon>Spiralia</taxon>
        <taxon>Gnathifera</taxon>
        <taxon>Rotifera</taxon>
        <taxon>Eurotatoria</taxon>
        <taxon>Bdelloidea</taxon>
        <taxon>Adinetida</taxon>
        <taxon>Adinetidae</taxon>
        <taxon>Adineta</taxon>
    </lineage>
</organism>
<dbReference type="EMBL" id="CAJOAZ010027657">
    <property type="protein sequence ID" value="CAF4411316.1"/>
    <property type="molecule type" value="Genomic_DNA"/>
</dbReference>
<evidence type="ECO:0008006" key="3">
    <source>
        <dbReference type="Google" id="ProtNLM"/>
    </source>
</evidence>
<dbReference type="AlphaFoldDB" id="A0A820PRE6"/>
<evidence type="ECO:0000313" key="2">
    <source>
        <dbReference type="Proteomes" id="UP000663844"/>
    </source>
</evidence>
<dbReference type="InterPro" id="IPR035969">
    <property type="entry name" value="Rab-GAP_TBC_sf"/>
</dbReference>
<protein>
    <recommendedName>
        <fullName evidence="3">TBC1 domain family member 13</fullName>
    </recommendedName>
</protein>
<dbReference type="Proteomes" id="UP000663844">
    <property type="component" value="Unassembled WGS sequence"/>
</dbReference>
<comment type="caution">
    <text evidence="1">The sequence shown here is derived from an EMBL/GenBank/DDBJ whole genome shotgun (WGS) entry which is preliminary data.</text>
</comment>
<name>A0A820PRE6_9BILA</name>
<dbReference type="SUPFAM" id="SSF47923">
    <property type="entry name" value="Ypt/Rab-GAP domain of gyp1p"/>
    <property type="match status" value="1"/>
</dbReference>
<gene>
    <name evidence="1" type="ORF">OXD698_LOCUS52055</name>
</gene>
<sequence length="95" mass="11006">NFLLLGCPAENGIRSLTWKVLLNYLVLDRTKWSSHLSKQRELYRGYIRETIIKPGLTPTTEADFVDHPLNSAPDSSWAVYFKENEVLLQIDKDVR</sequence>
<reference evidence="1" key="1">
    <citation type="submission" date="2021-02" db="EMBL/GenBank/DDBJ databases">
        <authorList>
            <person name="Nowell W R."/>
        </authorList>
    </citation>
    <scope>NUCLEOTIDE SEQUENCE</scope>
</reference>
<feature type="non-terminal residue" evidence="1">
    <location>
        <position position="1"/>
    </location>
</feature>
<accession>A0A820PRE6</accession>